<accession>A0A8H4X2Q4</accession>
<dbReference type="EMBL" id="JABEXW010000652">
    <property type="protein sequence ID" value="KAF4959778.1"/>
    <property type="molecule type" value="Genomic_DNA"/>
</dbReference>
<sequence>MDDIHQAKATRSPQQIYQLVLEVSNRSTSFLCQLPWFLRLDGDKLRLAELARERPYTTQQRAILLYGIYSRLGRLHRPFVTRGITDPGFLKSYETGIECAENLLTISRMTTQGQLDMFGRSHSFDQHSFNAMILLALDVMAHPNLERSERRRGELIDMCSLLKDKHMQLGQPATGLSRAIELLLEMVQNPKIHQTRGATDKGSHFSSNSVQAKDDKVVAEGDVSLLSEAPFQMSWMDESFQSFCDQDYNILFDNLQENLSDLGHVFWDGSMESEGVT</sequence>
<evidence type="ECO:0000313" key="1">
    <source>
        <dbReference type="EMBL" id="KAF4959778.1"/>
    </source>
</evidence>
<dbReference type="AlphaFoldDB" id="A0A8H4X2Q4"/>
<keyword evidence="2" id="KW-1185">Reference proteome</keyword>
<evidence type="ECO:0000313" key="2">
    <source>
        <dbReference type="Proteomes" id="UP000622797"/>
    </source>
</evidence>
<reference evidence="1" key="1">
    <citation type="journal article" date="2020" name="BMC Genomics">
        <title>Correction to: Identification and distribution of gene clusters required for synthesis of sphingolipid metabolism inhibitors in diverse species of the filamentous fungus Fusarium.</title>
        <authorList>
            <person name="Kim H.S."/>
            <person name="Lohmar J.M."/>
            <person name="Busman M."/>
            <person name="Brown D.W."/>
            <person name="Naumann T.A."/>
            <person name="Divon H.H."/>
            <person name="Lysoe E."/>
            <person name="Uhlig S."/>
            <person name="Proctor R.H."/>
        </authorList>
    </citation>
    <scope>NUCLEOTIDE SEQUENCE</scope>
    <source>
        <strain evidence="1">NRRL 20472</strain>
    </source>
</reference>
<name>A0A8H4X2Q4_9HYPO</name>
<reference evidence="1" key="2">
    <citation type="submission" date="2020-05" db="EMBL/GenBank/DDBJ databases">
        <authorList>
            <person name="Kim H.-S."/>
            <person name="Proctor R.H."/>
            <person name="Brown D.W."/>
        </authorList>
    </citation>
    <scope>NUCLEOTIDE SEQUENCE</scope>
    <source>
        <strain evidence="1">NRRL 20472</strain>
    </source>
</reference>
<dbReference type="Proteomes" id="UP000622797">
    <property type="component" value="Unassembled WGS sequence"/>
</dbReference>
<dbReference type="OrthoDB" id="5153238at2759"/>
<gene>
    <name evidence="1" type="ORF">FSARC_10628</name>
</gene>
<proteinExistence type="predicted"/>
<comment type="caution">
    <text evidence="1">The sequence shown here is derived from an EMBL/GenBank/DDBJ whole genome shotgun (WGS) entry which is preliminary data.</text>
</comment>
<organism evidence="1 2">
    <name type="scientific">Fusarium sarcochroum</name>
    <dbReference type="NCBI Taxonomy" id="1208366"/>
    <lineage>
        <taxon>Eukaryota</taxon>
        <taxon>Fungi</taxon>
        <taxon>Dikarya</taxon>
        <taxon>Ascomycota</taxon>
        <taxon>Pezizomycotina</taxon>
        <taxon>Sordariomycetes</taxon>
        <taxon>Hypocreomycetidae</taxon>
        <taxon>Hypocreales</taxon>
        <taxon>Nectriaceae</taxon>
        <taxon>Fusarium</taxon>
        <taxon>Fusarium lateritium species complex</taxon>
    </lineage>
</organism>
<protein>
    <submittedName>
        <fullName evidence="1">Uncharacterized protein</fullName>
    </submittedName>
</protein>
<dbReference type="CDD" id="cd12148">
    <property type="entry name" value="fungal_TF_MHR"/>
    <property type="match status" value="1"/>
</dbReference>